<evidence type="ECO:0000313" key="2">
    <source>
        <dbReference type="Proteomes" id="UP000002945"/>
    </source>
</evidence>
<organism evidence="1 2">
    <name type="scientific">Kordia algicida OT-1</name>
    <dbReference type="NCBI Taxonomy" id="391587"/>
    <lineage>
        <taxon>Bacteria</taxon>
        <taxon>Pseudomonadati</taxon>
        <taxon>Bacteroidota</taxon>
        <taxon>Flavobacteriia</taxon>
        <taxon>Flavobacteriales</taxon>
        <taxon>Flavobacteriaceae</taxon>
        <taxon>Kordia</taxon>
    </lineage>
</organism>
<dbReference type="STRING" id="391587.KAOT1_20117"/>
<dbReference type="HOGENOM" id="CLU_2155033_0_0_10"/>
<dbReference type="Proteomes" id="UP000002945">
    <property type="component" value="Unassembled WGS sequence"/>
</dbReference>
<gene>
    <name evidence="1" type="ORF">KAOT1_20117</name>
</gene>
<reference evidence="1 2" key="1">
    <citation type="journal article" date="2011" name="J. Bacteriol.">
        <title>Genome sequence of the algicidal bacterium Kordia algicida OT-1.</title>
        <authorList>
            <person name="Lee H.S."/>
            <person name="Kang S.G."/>
            <person name="Kwon K.K."/>
            <person name="Lee J.H."/>
            <person name="Kim S.J."/>
        </authorList>
    </citation>
    <scope>NUCLEOTIDE SEQUENCE [LARGE SCALE GENOMIC DNA]</scope>
    <source>
        <strain evidence="1 2">OT-1</strain>
    </source>
</reference>
<evidence type="ECO:0000313" key="1">
    <source>
        <dbReference type="EMBL" id="EDP97504.1"/>
    </source>
</evidence>
<keyword evidence="2" id="KW-1185">Reference proteome</keyword>
<sequence length="111" mass="13274">MEINKLPFKIGMHYENWELDLIVEELCSQYELYRYVKGDIVTFKNYEVTDIFLYFSFDVLFQVELFMEQGDLPFVEFHEVENGLSIGAVKLPESGLIQLTYNQDKIWRDML</sequence>
<comment type="caution">
    <text evidence="1">The sequence shown here is derived from an EMBL/GenBank/DDBJ whole genome shotgun (WGS) entry which is preliminary data.</text>
</comment>
<name>A9DPS0_9FLAO</name>
<proteinExistence type="predicted"/>
<protein>
    <submittedName>
        <fullName evidence="1">Uncharacterized protein</fullName>
    </submittedName>
</protein>
<dbReference type="AlphaFoldDB" id="A9DPS0"/>
<accession>A9DPS0</accession>
<dbReference type="EMBL" id="ABIB01000002">
    <property type="protein sequence ID" value="EDP97504.1"/>
    <property type="molecule type" value="Genomic_DNA"/>
</dbReference>